<dbReference type="GO" id="GO:0016616">
    <property type="term" value="F:oxidoreductase activity, acting on the CH-OH group of donors, NAD or NADP as acceptor"/>
    <property type="evidence" value="ECO:0007669"/>
    <property type="project" value="UniProtKB-ARBA"/>
</dbReference>
<dbReference type="Gene3D" id="3.20.20.100">
    <property type="entry name" value="NADP-dependent oxidoreductase domain"/>
    <property type="match status" value="1"/>
</dbReference>
<protein>
    <submittedName>
        <fullName evidence="8">Prostaglandin F synthase</fullName>
    </submittedName>
</protein>
<keyword evidence="9" id="KW-1185">Reference proteome</keyword>
<comment type="similarity">
    <text evidence="1">Belongs to the aldo/keto reductase family.</text>
</comment>
<dbReference type="InterPro" id="IPR023210">
    <property type="entry name" value="NADP_OxRdtase_dom"/>
</dbReference>
<dbReference type="Pfam" id="PF00248">
    <property type="entry name" value="Aldo_ket_red"/>
    <property type="match status" value="1"/>
</dbReference>
<evidence type="ECO:0000259" key="7">
    <source>
        <dbReference type="Pfam" id="PF00248"/>
    </source>
</evidence>
<evidence type="ECO:0000256" key="4">
    <source>
        <dbReference type="PIRSR" id="PIRSR000097-1"/>
    </source>
</evidence>
<name>A0A1R1XBC7_9FUNG</name>
<gene>
    <name evidence="8" type="ORF">AYI70_g9417</name>
</gene>
<dbReference type="PANTHER" id="PTHR43827">
    <property type="entry name" value="2,5-DIKETO-D-GLUCONIC ACID REDUCTASE"/>
    <property type="match status" value="1"/>
</dbReference>
<evidence type="ECO:0000256" key="1">
    <source>
        <dbReference type="ARBA" id="ARBA00007905"/>
    </source>
</evidence>
<comment type="caution">
    <text evidence="8">The sequence shown here is derived from an EMBL/GenBank/DDBJ whole genome shotgun (WGS) entry which is preliminary data.</text>
</comment>
<dbReference type="PRINTS" id="PR00069">
    <property type="entry name" value="ALDKETRDTASE"/>
</dbReference>
<dbReference type="PIRSF" id="PIRSF000097">
    <property type="entry name" value="AKR"/>
    <property type="match status" value="1"/>
</dbReference>
<feature type="domain" description="NADP-dependent oxidoreductase" evidence="7">
    <location>
        <begin position="23"/>
        <end position="284"/>
    </location>
</feature>
<dbReference type="PANTHER" id="PTHR43827:SF3">
    <property type="entry name" value="NADP-DEPENDENT OXIDOREDUCTASE DOMAIN-CONTAINING PROTEIN"/>
    <property type="match status" value="1"/>
</dbReference>
<feature type="site" description="Lowers pKa of active site Tyr" evidence="6">
    <location>
        <position position="87"/>
    </location>
</feature>
<dbReference type="InterPro" id="IPR018170">
    <property type="entry name" value="Aldo/ket_reductase_CS"/>
</dbReference>
<feature type="binding site" evidence="5">
    <location>
        <position position="120"/>
    </location>
    <ligand>
        <name>substrate</name>
    </ligand>
</feature>
<keyword evidence="3" id="KW-0560">Oxidoreductase</keyword>
<sequence length="300" mass="34214">MCNMDYIPRYTRLRDGLEIPTVGLGTFQLIDMDTTKSVIKDAIRIGYRHIDTAAVYGNEEMIGEALQEIFSDESFGVNRGDIWITSKLSPGSQGYESTIYAVQISLAKLKLEYIDMYLIHWPGTSGLDPQDPQNKVNRIESWRALEYLKDKNMIREIGVSNYQISHLIEMEEYAKYLPSVNQCEFHPLLFTKDLVEFNQSLGIAFEAYSSFGEGNLVNGNYNFPVLEEIASKYCASIAQILLCWGMQHGAIILPKTSNTNRLVQNFESQKITLSEDDMDAINNISLTRTKRFIWDSNIIL</sequence>
<organism evidence="8 9">
    <name type="scientific">Smittium culicis</name>
    <dbReference type="NCBI Taxonomy" id="133412"/>
    <lineage>
        <taxon>Eukaryota</taxon>
        <taxon>Fungi</taxon>
        <taxon>Fungi incertae sedis</taxon>
        <taxon>Zoopagomycota</taxon>
        <taxon>Kickxellomycotina</taxon>
        <taxon>Harpellomycetes</taxon>
        <taxon>Harpellales</taxon>
        <taxon>Legeriomycetaceae</taxon>
        <taxon>Smittium</taxon>
    </lineage>
</organism>
<keyword evidence="2" id="KW-0521">NADP</keyword>
<evidence type="ECO:0000313" key="8">
    <source>
        <dbReference type="EMBL" id="OMJ11917.1"/>
    </source>
</evidence>
<dbReference type="OrthoDB" id="416253at2759"/>
<evidence type="ECO:0000256" key="2">
    <source>
        <dbReference type="ARBA" id="ARBA00022857"/>
    </source>
</evidence>
<feature type="active site" description="Proton donor" evidence="4">
    <location>
        <position position="56"/>
    </location>
</feature>
<evidence type="ECO:0000313" key="9">
    <source>
        <dbReference type="Proteomes" id="UP000187283"/>
    </source>
</evidence>
<evidence type="ECO:0000256" key="3">
    <source>
        <dbReference type="ARBA" id="ARBA00023002"/>
    </source>
</evidence>
<dbReference type="Proteomes" id="UP000187283">
    <property type="component" value="Unassembled WGS sequence"/>
</dbReference>
<dbReference type="InterPro" id="IPR020471">
    <property type="entry name" value="AKR"/>
</dbReference>
<accession>A0A1R1XBC7</accession>
<dbReference type="STRING" id="133412.A0A1R1XBC7"/>
<evidence type="ECO:0000256" key="5">
    <source>
        <dbReference type="PIRSR" id="PIRSR000097-2"/>
    </source>
</evidence>
<dbReference type="PROSITE" id="PS00798">
    <property type="entry name" value="ALDOKETO_REDUCTASE_1"/>
    <property type="match status" value="1"/>
</dbReference>
<dbReference type="PROSITE" id="PS00062">
    <property type="entry name" value="ALDOKETO_REDUCTASE_2"/>
    <property type="match status" value="1"/>
</dbReference>
<dbReference type="EMBL" id="LSSN01004214">
    <property type="protein sequence ID" value="OMJ11917.1"/>
    <property type="molecule type" value="Genomic_DNA"/>
</dbReference>
<dbReference type="FunFam" id="3.20.20.100:FF:000002">
    <property type="entry name" value="2,5-diketo-D-gluconic acid reductase A"/>
    <property type="match status" value="1"/>
</dbReference>
<dbReference type="InterPro" id="IPR036812">
    <property type="entry name" value="NAD(P)_OxRdtase_dom_sf"/>
</dbReference>
<dbReference type="SUPFAM" id="SSF51430">
    <property type="entry name" value="NAD(P)-linked oxidoreductase"/>
    <property type="match status" value="1"/>
</dbReference>
<evidence type="ECO:0000256" key="6">
    <source>
        <dbReference type="PIRSR" id="PIRSR000097-3"/>
    </source>
</evidence>
<proteinExistence type="inferred from homology"/>
<reference evidence="8 9" key="1">
    <citation type="submission" date="2017-01" db="EMBL/GenBank/DDBJ databases">
        <authorList>
            <person name="Mah S.A."/>
            <person name="Swanson W.J."/>
            <person name="Moy G.W."/>
            <person name="Vacquier V.D."/>
        </authorList>
    </citation>
    <scope>NUCLEOTIDE SEQUENCE [LARGE SCALE GENOMIC DNA]</scope>
    <source>
        <strain evidence="8 9">GSMNP</strain>
    </source>
</reference>
<dbReference type="AlphaFoldDB" id="A0A1R1XBC7"/>